<dbReference type="InterPro" id="IPR040079">
    <property type="entry name" value="Glutathione_S-Trfase"/>
</dbReference>
<evidence type="ECO:0000256" key="4">
    <source>
        <dbReference type="ARBA" id="ARBA00047960"/>
    </source>
</evidence>
<dbReference type="GO" id="GO:0004364">
    <property type="term" value="F:glutathione transferase activity"/>
    <property type="evidence" value="ECO:0007669"/>
    <property type="project" value="UniProtKB-EC"/>
</dbReference>
<dbReference type="SFLD" id="SFLDS00019">
    <property type="entry name" value="Glutathione_Transferase_(cytos"/>
    <property type="match status" value="1"/>
</dbReference>
<dbReference type="SUPFAM" id="SSF52833">
    <property type="entry name" value="Thioredoxin-like"/>
    <property type="match status" value="1"/>
</dbReference>
<dbReference type="CDD" id="cd03046">
    <property type="entry name" value="GST_N_GTT1_like"/>
    <property type="match status" value="1"/>
</dbReference>
<dbReference type="GO" id="GO:0005737">
    <property type="term" value="C:cytoplasm"/>
    <property type="evidence" value="ECO:0007669"/>
    <property type="project" value="UniProtKB-ARBA"/>
</dbReference>
<evidence type="ECO:0000313" key="6">
    <source>
        <dbReference type="EMBL" id="KZP28096.1"/>
    </source>
</evidence>
<evidence type="ECO:0000256" key="3">
    <source>
        <dbReference type="ARBA" id="ARBA00022679"/>
    </source>
</evidence>
<evidence type="ECO:0000256" key="2">
    <source>
        <dbReference type="ARBA" id="ARBA00012452"/>
    </source>
</evidence>
<dbReference type="InterPro" id="IPR036249">
    <property type="entry name" value="Thioredoxin-like_sf"/>
</dbReference>
<name>A0A166RB84_9AGAM</name>
<dbReference type="SFLD" id="SFLDG01150">
    <property type="entry name" value="Main.1:_Beta-like"/>
    <property type="match status" value="1"/>
</dbReference>
<keyword evidence="7" id="KW-1185">Reference proteome</keyword>
<dbReference type="Gene3D" id="1.20.1050.10">
    <property type="match status" value="1"/>
</dbReference>
<dbReference type="Proteomes" id="UP000076532">
    <property type="component" value="Unassembled WGS sequence"/>
</dbReference>
<dbReference type="PANTHER" id="PTHR44051">
    <property type="entry name" value="GLUTATHIONE S-TRANSFERASE-RELATED"/>
    <property type="match status" value="1"/>
</dbReference>
<dbReference type="STRING" id="436010.A0A166RB84"/>
<dbReference type="PROSITE" id="PS50404">
    <property type="entry name" value="GST_NTER"/>
    <property type="match status" value="1"/>
</dbReference>
<comment type="similarity">
    <text evidence="1">Belongs to the GST superfamily.</text>
</comment>
<dbReference type="FunFam" id="3.40.30.10:FF:000156">
    <property type="entry name" value="Glutathione S-transferase 1"/>
    <property type="match status" value="1"/>
</dbReference>
<dbReference type="InterPro" id="IPR036282">
    <property type="entry name" value="Glutathione-S-Trfase_C_sf"/>
</dbReference>
<dbReference type="GO" id="GO:0004602">
    <property type="term" value="F:glutathione peroxidase activity"/>
    <property type="evidence" value="ECO:0007669"/>
    <property type="project" value="UniProtKB-ARBA"/>
</dbReference>
<dbReference type="OrthoDB" id="2098326at2759"/>
<dbReference type="Pfam" id="PF02798">
    <property type="entry name" value="GST_N"/>
    <property type="match status" value="1"/>
</dbReference>
<evidence type="ECO:0000256" key="1">
    <source>
        <dbReference type="ARBA" id="ARBA00007409"/>
    </source>
</evidence>
<dbReference type="EMBL" id="KV417505">
    <property type="protein sequence ID" value="KZP28096.1"/>
    <property type="molecule type" value="Genomic_DNA"/>
</dbReference>
<sequence>MSNKIIVHHLNNSRSQRVLWLLEELELPYEIKHHTRTSEQRAPPELLAVNPLGKSPVIQDGDVTLAESGAIVEYIIEKYGKPTDKPTEAGKLDNLYYVHYSEGTLMPILVNKLVFSLIPSHAPFFIRPLLWLVFGQVDKQLIAPELKKNNALIDEHLKKTAGGWFAGGPEPTAADYMMLFPMEAMAAAGGDVVGSRLKEWVEKVHERPAYQRALEKGGKYSYA</sequence>
<dbReference type="PANTHER" id="PTHR44051:SF9">
    <property type="entry name" value="GLUTATHIONE S-TRANSFERASE 1"/>
    <property type="match status" value="1"/>
</dbReference>
<comment type="catalytic activity">
    <reaction evidence="4">
        <text>RX + glutathione = an S-substituted glutathione + a halide anion + H(+)</text>
        <dbReference type="Rhea" id="RHEA:16437"/>
        <dbReference type="ChEBI" id="CHEBI:15378"/>
        <dbReference type="ChEBI" id="CHEBI:16042"/>
        <dbReference type="ChEBI" id="CHEBI:17792"/>
        <dbReference type="ChEBI" id="CHEBI:57925"/>
        <dbReference type="ChEBI" id="CHEBI:90779"/>
        <dbReference type="EC" id="2.5.1.18"/>
    </reaction>
</comment>
<reference evidence="6 7" key="1">
    <citation type="journal article" date="2016" name="Mol. Biol. Evol.">
        <title>Comparative Genomics of Early-Diverging Mushroom-Forming Fungi Provides Insights into the Origins of Lignocellulose Decay Capabilities.</title>
        <authorList>
            <person name="Nagy L.G."/>
            <person name="Riley R."/>
            <person name="Tritt A."/>
            <person name="Adam C."/>
            <person name="Daum C."/>
            <person name="Floudas D."/>
            <person name="Sun H."/>
            <person name="Yadav J.S."/>
            <person name="Pangilinan J."/>
            <person name="Larsson K.H."/>
            <person name="Matsuura K."/>
            <person name="Barry K."/>
            <person name="Labutti K."/>
            <person name="Kuo R."/>
            <person name="Ohm R.A."/>
            <person name="Bhattacharya S.S."/>
            <person name="Shirouzu T."/>
            <person name="Yoshinaga Y."/>
            <person name="Martin F.M."/>
            <person name="Grigoriev I.V."/>
            <person name="Hibbett D.S."/>
        </authorList>
    </citation>
    <scope>NUCLEOTIDE SEQUENCE [LARGE SCALE GENOMIC DNA]</scope>
    <source>
        <strain evidence="6 7">CBS 109695</strain>
    </source>
</reference>
<dbReference type="SUPFAM" id="SSF47616">
    <property type="entry name" value="GST C-terminal domain-like"/>
    <property type="match status" value="1"/>
</dbReference>
<keyword evidence="3" id="KW-0808">Transferase</keyword>
<dbReference type="AlphaFoldDB" id="A0A166RB84"/>
<dbReference type="SFLD" id="SFLDG00358">
    <property type="entry name" value="Main_(cytGST)"/>
    <property type="match status" value="1"/>
</dbReference>
<protein>
    <recommendedName>
        <fullName evidence="2">glutathione transferase</fullName>
        <ecNumber evidence="2">2.5.1.18</ecNumber>
    </recommendedName>
</protein>
<evidence type="ECO:0000259" key="5">
    <source>
        <dbReference type="PROSITE" id="PS50404"/>
    </source>
</evidence>
<dbReference type="Gene3D" id="3.40.30.10">
    <property type="entry name" value="Glutaredoxin"/>
    <property type="match status" value="1"/>
</dbReference>
<evidence type="ECO:0000313" key="7">
    <source>
        <dbReference type="Proteomes" id="UP000076532"/>
    </source>
</evidence>
<organism evidence="6 7">
    <name type="scientific">Athelia psychrophila</name>
    <dbReference type="NCBI Taxonomy" id="1759441"/>
    <lineage>
        <taxon>Eukaryota</taxon>
        <taxon>Fungi</taxon>
        <taxon>Dikarya</taxon>
        <taxon>Basidiomycota</taxon>
        <taxon>Agaricomycotina</taxon>
        <taxon>Agaricomycetes</taxon>
        <taxon>Agaricomycetidae</taxon>
        <taxon>Atheliales</taxon>
        <taxon>Atheliaceae</taxon>
        <taxon>Athelia</taxon>
    </lineage>
</organism>
<feature type="domain" description="GST N-terminal" evidence="5">
    <location>
        <begin position="2"/>
        <end position="83"/>
    </location>
</feature>
<gene>
    <name evidence="6" type="ORF">FIBSPDRAFT_780189</name>
</gene>
<accession>A0A166RB84</accession>
<dbReference type="EC" id="2.5.1.18" evidence="2"/>
<proteinExistence type="inferred from homology"/>
<dbReference type="InterPro" id="IPR004045">
    <property type="entry name" value="Glutathione_S-Trfase_N"/>
</dbReference>